<dbReference type="InterPro" id="IPR036291">
    <property type="entry name" value="NAD(P)-bd_dom_sf"/>
</dbReference>
<accession>A0ABP9MXF7</accession>
<comment type="caution">
    <text evidence="2">The sequence shown here is derived from an EMBL/GenBank/DDBJ whole genome shotgun (WGS) entry which is preliminary data.</text>
</comment>
<dbReference type="SUPFAM" id="SSF51735">
    <property type="entry name" value="NAD(P)-binding Rossmann-fold domains"/>
    <property type="match status" value="1"/>
</dbReference>
<dbReference type="InterPro" id="IPR051783">
    <property type="entry name" value="NAD(P)-dependent_oxidoreduct"/>
</dbReference>
<gene>
    <name evidence="2" type="ORF">GCM10025760_39710</name>
</gene>
<evidence type="ECO:0000313" key="2">
    <source>
        <dbReference type="EMBL" id="GAA5101212.1"/>
    </source>
</evidence>
<protein>
    <submittedName>
        <fullName evidence="2">SDR family oxidoreductase</fullName>
    </submittedName>
</protein>
<sequence>MTDVLVLGGTGWLSGRIAEKWTDTGAAVTCLARGRREAPYGATLVVGDRDDPGAYDAVAGRDWDEIVDISSNPAHVASALEALADRTRHWTYISTVSVYATNDEPGADESAELLPLGDPDADEDYGRAKVRAEASVRDSLGFRAAIVRPGLIVGPGDPTDRFGYWVGRFALAGDGDVLTPEATERGAQVIDVDDLAEFVQAIGRERWTGVVNAVGDPVGLDRLLADAREVAGHTGAVVPAADAWLEAHDVAYWAGPRSLPLWLPADMPGFWTRSNTAYRLLGGRLRPVRETLARTLADERERGLDRERRAGLARSDELALLDLLGDRRA</sequence>
<name>A0ABP9MXF7_9MICO</name>
<dbReference type="PANTHER" id="PTHR48079:SF6">
    <property type="entry name" value="NAD(P)-BINDING DOMAIN-CONTAINING PROTEIN-RELATED"/>
    <property type="match status" value="1"/>
</dbReference>
<feature type="domain" description="NAD-dependent epimerase/dehydratase" evidence="1">
    <location>
        <begin position="4"/>
        <end position="204"/>
    </location>
</feature>
<dbReference type="RefSeq" id="WP_194413847.1">
    <property type="nucleotide sequence ID" value="NZ_BAABKZ010000006.1"/>
</dbReference>
<evidence type="ECO:0000313" key="3">
    <source>
        <dbReference type="Proteomes" id="UP001501407"/>
    </source>
</evidence>
<reference evidence="3" key="1">
    <citation type="journal article" date="2019" name="Int. J. Syst. Evol. Microbiol.">
        <title>The Global Catalogue of Microorganisms (GCM) 10K type strain sequencing project: providing services to taxonomists for standard genome sequencing and annotation.</title>
        <authorList>
            <consortium name="The Broad Institute Genomics Platform"/>
            <consortium name="The Broad Institute Genome Sequencing Center for Infectious Disease"/>
            <person name="Wu L."/>
            <person name="Ma J."/>
        </authorList>
    </citation>
    <scope>NUCLEOTIDE SEQUENCE [LARGE SCALE GENOMIC DNA]</scope>
    <source>
        <strain evidence="3">JCM 18959</strain>
    </source>
</reference>
<dbReference type="Gene3D" id="3.40.50.720">
    <property type="entry name" value="NAD(P)-binding Rossmann-like Domain"/>
    <property type="match status" value="1"/>
</dbReference>
<organism evidence="2 3">
    <name type="scientific">Microbacterium yannicii</name>
    <dbReference type="NCBI Taxonomy" id="671622"/>
    <lineage>
        <taxon>Bacteria</taxon>
        <taxon>Bacillati</taxon>
        <taxon>Actinomycetota</taxon>
        <taxon>Actinomycetes</taxon>
        <taxon>Micrococcales</taxon>
        <taxon>Microbacteriaceae</taxon>
        <taxon>Microbacterium</taxon>
    </lineage>
</organism>
<dbReference type="PANTHER" id="PTHR48079">
    <property type="entry name" value="PROTEIN YEEZ"/>
    <property type="match status" value="1"/>
</dbReference>
<dbReference type="Pfam" id="PF01370">
    <property type="entry name" value="Epimerase"/>
    <property type="match status" value="1"/>
</dbReference>
<dbReference type="InterPro" id="IPR001509">
    <property type="entry name" value="Epimerase_deHydtase"/>
</dbReference>
<keyword evidence="3" id="KW-1185">Reference proteome</keyword>
<dbReference type="EMBL" id="BAABKZ010000006">
    <property type="protein sequence ID" value="GAA5101212.1"/>
    <property type="molecule type" value="Genomic_DNA"/>
</dbReference>
<proteinExistence type="predicted"/>
<evidence type="ECO:0000259" key="1">
    <source>
        <dbReference type="Pfam" id="PF01370"/>
    </source>
</evidence>
<dbReference type="Proteomes" id="UP001501407">
    <property type="component" value="Unassembled WGS sequence"/>
</dbReference>